<proteinExistence type="predicted"/>
<organism evidence="2 3">
    <name type="scientific">Fibrella aestuarina BUZ 2</name>
    <dbReference type="NCBI Taxonomy" id="1166018"/>
    <lineage>
        <taxon>Bacteria</taxon>
        <taxon>Pseudomonadati</taxon>
        <taxon>Bacteroidota</taxon>
        <taxon>Cytophagia</taxon>
        <taxon>Cytophagales</taxon>
        <taxon>Spirosomataceae</taxon>
        <taxon>Fibrella</taxon>
    </lineage>
</organism>
<name>I0KBY9_9BACT</name>
<dbReference type="HOGENOM" id="CLU_2193091_0_0_10"/>
<dbReference type="KEGG" id="fae:FAES_3635"/>
<dbReference type="STRING" id="1166018.FAES_3635"/>
<sequence length="108" mass="12253">MPSLAFNPQSIMDEFLKRERREWLVAATVLTMLTWLMICLLSACKAKPAEKPAPTRTILIIDTTRVQILHRVDEARTRVQVLKERNQPTTNAYEAAAAAYDTVDVDLP</sequence>
<accession>I0KBY9</accession>
<dbReference type="EMBL" id="HE796683">
    <property type="protein sequence ID" value="CCH01642.1"/>
    <property type="molecule type" value="Genomic_DNA"/>
</dbReference>
<keyword evidence="1" id="KW-0812">Transmembrane</keyword>
<dbReference type="Proteomes" id="UP000011058">
    <property type="component" value="Chromosome"/>
</dbReference>
<keyword evidence="1" id="KW-1133">Transmembrane helix</keyword>
<feature type="transmembrane region" description="Helical" evidence="1">
    <location>
        <begin position="23"/>
        <end position="44"/>
    </location>
</feature>
<dbReference type="AlphaFoldDB" id="I0KBY9"/>
<reference evidence="2 3" key="1">
    <citation type="journal article" date="2012" name="J. Bacteriol.">
        <title>Genome Sequence of Fibrella aestuarina BUZ 2T, a Filamentous Marine Bacterium.</title>
        <authorList>
            <person name="Filippini M."/>
            <person name="Qi W."/>
            <person name="Blom J."/>
            <person name="Goesmann A."/>
            <person name="Smits T.H."/>
            <person name="Bagheri H.C."/>
        </authorList>
    </citation>
    <scope>NUCLEOTIDE SEQUENCE [LARGE SCALE GENOMIC DNA]</scope>
    <source>
        <strain evidence="3">BUZ 2T</strain>
    </source>
</reference>
<evidence type="ECO:0000256" key="1">
    <source>
        <dbReference type="SAM" id="Phobius"/>
    </source>
</evidence>
<protein>
    <submittedName>
        <fullName evidence="2">Uncharacterized protein</fullName>
    </submittedName>
</protein>
<evidence type="ECO:0000313" key="3">
    <source>
        <dbReference type="Proteomes" id="UP000011058"/>
    </source>
</evidence>
<keyword evidence="3" id="KW-1185">Reference proteome</keyword>
<keyword evidence="1" id="KW-0472">Membrane</keyword>
<evidence type="ECO:0000313" key="2">
    <source>
        <dbReference type="EMBL" id="CCH01642.1"/>
    </source>
</evidence>
<gene>
    <name evidence="2" type="ORF">FAES_3635</name>
</gene>